<comment type="caution">
    <text evidence="3">The sequence shown here is derived from an EMBL/GenBank/DDBJ whole genome shotgun (WGS) entry which is preliminary data.</text>
</comment>
<feature type="transmembrane region" description="Helical" evidence="1">
    <location>
        <begin position="164"/>
        <end position="182"/>
    </location>
</feature>
<keyword evidence="1" id="KW-0812">Transmembrane</keyword>
<feature type="transmembrane region" description="Helical" evidence="1">
    <location>
        <begin position="84"/>
        <end position="101"/>
    </location>
</feature>
<feature type="transmembrane region" description="Helical" evidence="1">
    <location>
        <begin position="228"/>
        <end position="248"/>
    </location>
</feature>
<feature type="transmembrane region" description="Helical" evidence="1">
    <location>
        <begin position="140"/>
        <end position="157"/>
    </location>
</feature>
<name>A0A6N7QXH7_9GAMM</name>
<keyword evidence="1" id="KW-0472">Membrane</keyword>
<sequence>MSSRWASISTALLVAILATYMALFVTPLGDTPDESGHYSYVHDIANGTVFPLFGEAKMTSGRWGYDVERWGEDNRSNYMAQHPPLFYAVATIPYLLADQLTDGKWWISRAPRLVSALSLGLLVFVLFKNLTLIGLDAPRAAIGSVAITLVPNLLHLSSGTTNDVFLLLLCAIATLYFTQFILRHQISAAYWCAFWLTLAGITKMNAWVLIAPFVAIMVFELRGPFKHWLTHSVGVSLLALAGPLWWMGRSFYHHGSPFYRSGSEVDPRAGLGSSSFTELLGDWPVMEWLFGHFLGLIGFSGYCVTPELREFCTGIRMTQIYGFSREAFTWVLLGTLIIFALFLLVLVYQALRRKTRNEPAWGVSVQSFIAVRLPLLPLKWGLLGALLIGGTAYSVIIFISSGVPAQPNGLLQLLSMSAPPMLAALALGLLFFPQQATSRLALYAPIIFLFFGSILLYQIYIGYLILGYPSATQGRYLFPILPLLVVAFGVAVQALKVPRWVLAVGFVLLVFGLANAYLDQIIPFYIESQV</sequence>
<accession>A0A6N7QXH7</accession>
<dbReference type="Proteomes" id="UP000433788">
    <property type="component" value="Unassembled WGS sequence"/>
</dbReference>
<dbReference type="InterPro" id="IPR038731">
    <property type="entry name" value="RgtA/B/C-like"/>
</dbReference>
<feature type="transmembrane region" description="Helical" evidence="1">
    <location>
        <begin position="411"/>
        <end position="434"/>
    </location>
</feature>
<feature type="transmembrane region" description="Helical" evidence="1">
    <location>
        <begin position="500"/>
        <end position="518"/>
    </location>
</feature>
<feature type="transmembrane region" description="Helical" evidence="1">
    <location>
        <begin position="476"/>
        <end position="494"/>
    </location>
</feature>
<proteinExistence type="predicted"/>
<evidence type="ECO:0000313" key="3">
    <source>
        <dbReference type="EMBL" id="MRH79037.1"/>
    </source>
</evidence>
<keyword evidence="4" id="KW-1185">Reference proteome</keyword>
<dbReference type="Pfam" id="PF13231">
    <property type="entry name" value="PMT_2"/>
    <property type="match status" value="1"/>
</dbReference>
<feature type="domain" description="Glycosyltransferase RgtA/B/C/D-like" evidence="2">
    <location>
        <begin position="82"/>
        <end position="246"/>
    </location>
</feature>
<dbReference type="RefSeq" id="WP_153720082.1">
    <property type="nucleotide sequence ID" value="NZ_WJPP01000005.1"/>
</dbReference>
<keyword evidence="1" id="KW-1133">Transmembrane helix</keyword>
<dbReference type="AlphaFoldDB" id="A0A6N7QXH7"/>
<evidence type="ECO:0000259" key="2">
    <source>
        <dbReference type="Pfam" id="PF13231"/>
    </source>
</evidence>
<organism evidence="3 4">
    <name type="scientific">Spiribacter salilacus</name>
    <dbReference type="NCBI Taxonomy" id="2664894"/>
    <lineage>
        <taxon>Bacteria</taxon>
        <taxon>Pseudomonadati</taxon>
        <taxon>Pseudomonadota</taxon>
        <taxon>Gammaproteobacteria</taxon>
        <taxon>Chromatiales</taxon>
        <taxon>Ectothiorhodospiraceae</taxon>
        <taxon>Spiribacter</taxon>
    </lineage>
</organism>
<evidence type="ECO:0000256" key="1">
    <source>
        <dbReference type="SAM" id="Phobius"/>
    </source>
</evidence>
<gene>
    <name evidence="3" type="ORF">GH984_10020</name>
</gene>
<protein>
    <submittedName>
        <fullName evidence="3">DUF2142 domain-containing protein</fullName>
    </submittedName>
</protein>
<reference evidence="3 4" key="1">
    <citation type="submission" date="2019-11" db="EMBL/GenBank/DDBJ databases">
        <authorList>
            <person name="Zhang X.Y."/>
        </authorList>
    </citation>
    <scope>NUCLEOTIDE SEQUENCE [LARGE SCALE GENOMIC DNA]</scope>
    <source>
        <strain evidence="3 4">C176</strain>
    </source>
</reference>
<feature type="transmembrane region" description="Helical" evidence="1">
    <location>
        <begin position="327"/>
        <end position="351"/>
    </location>
</feature>
<evidence type="ECO:0000313" key="4">
    <source>
        <dbReference type="Proteomes" id="UP000433788"/>
    </source>
</evidence>
<feature type="transmembrane region" description="Helical" evidence="1">
    <location>
        <begin position="380"/>
        <end position="399"/>
    </location>
</feature>
<feature type="transmembrane region" description="Helical" evidence="1">
    <location>
        <begin position="113"/>
        <end position="134"/>
    </location>
</feature>
<feature type="transmembrane region" description="Helical" evidence="1">
    <location>
        <begin position="188"/>
        <end position="216"/>
    </location>
</feature>
<feature type="transmembrane region" description="Helical" evidence="1">
    <location>
        <begin position="440"/>
        <end position="464"/>
    </location>
</feature>
<dbReference type="EMBL" id="WJPP01000005">
    <property type="protein sequence ID" value="MRH79037.1"/>
    <property type="molecule type" value="Genomic_DNA"/>
</dbReference>